<dbReference type="HOGENOM" id="CLU_037336_0_0_1"/>
<dbReference type="STRING" id="1442369.A0A0D2H1H2"/>
<protein>
    <recommendedName>
        <fullName evidence="4">Sister chromatid cohesion protein Dcc1</fullName>
    </recommendedName>
</protein>
<evidence type="ECO:0000256" key="1">
    <source>
        <dbReference type="SAM" id="MobiDB-lite"/>
    </source>
</evidence>
<keyword evidence="3" id="KW-1185">Reference proteome</keyword>
<dbReference type="GO" id="GO:0031390">
    <property type="term" value="C:Ctf18 RFC-like complex"/>
    <property type="evidence" value="ECO:0007669"/>
    <property type="project" value="InterPro"/>
</dbReference>
<name>A0A0D2H1H2_9EURO</name>
<dbReference type="GeneID" id="25293241"/>
<feature type="compositionally biased region" description="Basic and acidic residues" evidence="1">
    <location>
        <begin position="119"/>
        <end position="142"/>
    </location>
</feature>
<dbReference type="VEuPathDB" id="FungiDB:Z518_05170"/>
<accession>A0A0D2H1H2</accession>
<feature type="compositionally biased region" description="Polar residues" evidence="1">
    <location>
        <begin position="68"/>
        <end position="77"/>
    </location>
</feature>
<gene>
    <name evidence="2" type="ORF">Z518_05170</name>
</gene>
<sequence>MTSSSQASQFPSIPFSATFPQQGFRLLELPLELADSIEKQRELGELRLRLQFKSAPALESPGHPGSRLQIQTPSSSPYGEGQGHLHLCSDDKAWAVKQVSTSNSVYITQTRTRTQWISESEKGTETERERRRQNNEQQQQKDDDGDVSMDLDLNMNGESRGYETSASGHIEADRDSRGDITIISQVKNILELIEVKSDETEIERRIRSMVPLYRGNDDERLRPETGPIVTLRDVFSDIPAPTNVISSVLRKLFVFTILVPGQAQDKELQVSAAYIPGAAVLLQSWKSFIQQCAISGVKVDRVRDLEVRDLQDVLSALRALADVEDGGNELVAVTTAILRRFTERAKVPCIEGESVTDLETDLGLILDLEYDSDEQTSKWNEPELRDAVGIWLLETLRDDASPSMSISPDEFLTRWTEILPDSWAKGCDVPALVAAVDGVELGNVETGKHVLKFNLDITDAFGARTGPDTAFTSSASKAAAVAKGPRHGADADAKAQKKRKWHEKFGAQRNVRAGTQR</sequence>
<feature type="region of interest" description="Disordered" evidence="1">
    <location>
        <begin position="56"/>
        <end position="84"/>
    </location>
</feature>
<proteinExistence type="predicted"/>
<dbReference type="RefSeq" id="XP_013271439.1">
    <property type="nucleotide sequence ID" value="XM_013415985.1"/>
</dbReference>
<dbReference type="InterPro" id="IPR019128">
    <property type="entry name" value="Dcc1"/>
</dbReference>
<evidence type="ECO:0000313" key="2">
    <source>
        <dbReference type="EMBL" id="KIX04303.1"/>
    </source>
</evidence>
<organism evidence="2 3">
    <name type="scientific">Rhinocladiella mackenziei CBS 650.93</name>
    <dbReference type="NCBI Taxonomy" id="1442369"/>
    <lineage>
        <taxon>Eukaryota</taxon>
        <taxon>Fungi</taxon>
        <taxon>Dikarya</taxon>
        <taxon>Ascomycota</taxon>
        <taxon>Pezizomycotina</taxon>
        <taxon>Eurotiomycetes</taxon>
        <taxon>Chaetothyriomycetidae</taxon>
        <taxon>Chaetothyriales</taxon>
        <taxon>Herpotrichiellaceae</taxon>
        <taxon>Rhinocladiella</taxon>
    </lineage>
</organism>
<evidence type="ECO:0008006" key="4">
    <source>
        <dbReference type="Google" id="ProtNLM"/>
    </source>
</evidence>
<evidence type="ECO:0000313" key="3">
    <source>
        <dbReference type="Proteomes" id="UP000053617"/>
    </source>
</evidence>
<dbReference type="Proteomes" id="UP000053617">
    <property type="component" value="Unassembled WGS sequence"/>
</dbReference>
<feature type="region of interest" description="Disordered" evidence="1">
    <location>
        <begin position="117"/>
        <end position="173"/>
    </location>
</feature>
<feature type="region of interest" description="Disordered" evidence="1">
    <location>
        <begin position="477"/>
        <end position="517"/>
    </location>
</feature>
<dbReference type="OrthoDB" id="5199543at2759"/>
<dbReference type="GO" id="GO:0007064">
    <property type="term" value="P:mitotic sister chromatid cohesion"/>
    <property type="evidence" value="ECO:0007669"/>
    <property type="project" value="InterPro"/>
</dbReference>
<dbReference type="EMBL" id="KN847478">
    <property type="protein sequence ID" value="KIX04303.1"/>
    <property type="molecule type" value="Genomic_DNA"/>
</dbReference>
<dbReference type="Pfam" id="PF09724">
    <property type="entry name" value="Dcc1"/>
    <property type="match status" value="1"/>
</dbReference>
<dbReference type="AlphaFoldDB" id="A0A0D2H1H2"/>
<reference evidence="2 3" key="1">
    <citation type="submission" date="2015-01" db="EMBL/GenBank/DDBJ databases">
        <title>The Genome Sequence of Rhinocladiella mackenzie CBS 650.93.</title>
        <authorList>
            <consortium name="The Broad Institute Genomics Platform"/>
            <person name="Cuomo C."/>
            <person name="de Hoog S."/>
            <person name="Gorbushina A."/>
            <person name="Stielow B."/>
            <person name="Teixiera M."/>
            <person name="Abouelleil A."/>
            <person name="Chapman S.B."/>
            <person name="Priest M."/>
            <person name="Young S.K."/>
            <person name="Wortman J."/>
            <person name="Nusbaum C."/>
            <person name="Birren B."/>
        </authorList>
    </citation>
    <scope>NUCLEOTIDE SEQUENCE [LARGE SCALE GENOMIC DNA]</scope>
    <source>
        <strain evidence="2 3">CBS 650.93</strain>
    </source>
</reference>